<proteinExistence type="predicted"/>
<dbReference type="RefSeq" id="WP_380690806.1">
    <property type="nucleotide sequence ID" value="NZ_JBHRSS010000007.1"/>
</dbReference>
<accession>A0ABV7ETK5</accession>
<comment type="caution">
    <text evidence="1">The sequence shown here is derived from an EMBL/GenBank/DDBJ whole genome shotgun (WGS) entry which is preliminary data.</text>
</comment>
<dbReference type="Pfam" id="PF16691">
    <property type="entry name" value="DUF5062"/>
    <property type="match status" value="1"/>
</dbReference>
<dbReference type="InterPro" id="IPR038316">
    <property type="entry name" value="DUF5062_sf"/>
</dbReference>
<organism evidence="1 2">
    <name type="scientific">Salinisphaera aquimarina</name>
    <dbReference type="NCBI Taxonomy" id="2094031"/>
    <lineage>
        <taxon>Bacteria</taxon>
        <taxon>Pseudomonadati</taxon>
        <taxon>Pseudomonadota</taxon>
        <taxon>Gammaproteobacteria</taxon>
        <taxon>Salinisphaerales</taxon>
        <taxon>Salinisphaeraceae</taxon>
        <taxon>Salinisphaera</taxon>
    </lineage>
</organism>
<name>A0ABV7ETK5_9GAMM</name>
<evidence type="ECO:0000313" key="2">
    <source>
        <dbReference type="Proteomes" id="UP001595462"/>
    </source>
</evidence>
<sequence>MKKLKNEKEMVKKAIALGVEYGEKRGVVEFEATDSATDKLEYIYRLLVHDGVIPPLPEEQVSQKTIQHRLAMWAARQDDAGKG</sequence>
<dbReference type="Proteomes" id="UP001595462">
    <property type="component" value="Unassembled WGS sequence"/>
</dbReference>
<keyword evidence="2" id="KW-1185">Reference proteome</keyword>
<dbReference type="InterPro" id="IPR032036">
    <property type="entry name" value="DUF5062"/>
</dbReference>
<dbReference type="Gene3D" id="1.20.120.1930">
    <property type="entry name" value="Uncharacterised protein PF16691, DUF5062"/>
    <property type="match status" value="1"/>
</dbReference>
<dbReference type="EMBL" id="JBHRSS010000007">
    <property type="protein sequence ID" value="MFC3105246.1"/>
    <property type="molecule type" value="Genomic_DNA"/>
</dbReference>
<protein>
    <submittedName>
        <fullName evidence="1">DUF5062 family protein</fullName>
    </submittedName>
</protein>
<evidence type="ECO:0000313" key="1">
    <source>
        <dbReference type="EMBL" id="MFC3105246.1"/>
    </source>
</evidence>
<reference evidence="2" key="1">
    <citation type="journal article" date="2019" name="Int. J. Syst. Evol. Microbiol.">
        <title>The Global Catalogue of Microorganisms (GCM) 10K type strain sequencing project: providing services to taxonomists for standard genome sequencing and annotation.</title>
        <authorList>
            <consortium name="The Broad Institute Genomics Platform"/>
            <consortium name="The Broad Institute Genome Sequencing Center for Infectious Disease"/>
            <person name="Wu L."/>
            <person name="Ma J."/>
        </authorList>
    </citation>
    <scope>NUCLEOTIDE SEQUENCE [LARGE SCALE GENOMIC DNA]</scope>
    <source>
        <strain evidence="2">KCTC 52640</strain>
    </source>
</reference>
<gene>
    <name evidence="1" type="ORF">ACFOSU_15295</name>
</gene>